<dbReference type="EMBL" id="JBHUEO010000026">
    <property type="protein sequence ID" value="MFD1707056.1"/>
    <property type="molecule type" value="Genomic_DNA"/>
</dbReference>
<protein>
    <submittedName>
        <fullName evidence="2">Stressosome-associated protein Prli42</fullName>
    </submittedName>
</protein>
<evidence type="ECO:0000256" key="1">
    <source>
        <dbReference type="SAM" id="Phobius"/>
    </source>
</evidence>
<name>A0ABW4KI85_9BACI</name>
<reference evidence="3" key="1">
    <citation type="journal article" date="2019" name="Int. J. Syst. Evol. Microbiol.">
        <title>The Global Catalogue of Microorganisms (GCM) 10K type strain sequencing project: providing services to taxonomists for standard genome sequencing and annotation.</title>
        <authorList>
            <consortium name="The Broad Institute Genomics Platform"/>
            <consortium name="The Broad Institute Genome Sequencing Center for Infectious Disease"/>
            <person name="Wu L."/>
            <person name="Ma J."/>
        </authorList>
    </citation>
    <scope>NUCLEOTIDE SEQUENCE [LARGE SCALE GENOMIC DNA]</scope>
    <source>
        <strain evidence="3">CGMCC 1.12295</strain>
    </source>
</reference>
<keyword evidence="3" id="KW-1185">Reference proteome</keyword>
<dbReference type="Proteomes" id="UP001597301">
    <property type="component" value="Unassembled WGS sequence"/>
</dbReference>
<dbReference type="InterPro" id="IPR049722">
    <property type="entry name" value="Prli42-like"/>
</dbReference>
<organism evidence="2 3">
    <name type="scientific">Siminovitchia sediminis</name>
    <dbReference type="NCBI Taxonomy" id="1274353"/>
    <lineage>
        <taxon>Bacteria</taxon>
        <taxon>Bacillati</taxon>
        <taxon>Bacillota</taxon>
        <taxon>Bacilli</taxon>
        <taxon>Bacillales</taxon>
        <taxon>Bacillaceae</taxon>
        <taxon>Siminovitchia</taxon>
    </lineage>
</organism>
<keyword evidence="1" id="KW-0812">Transmembrane</keyword>
<keyword evidence="1" id="KW-1133">Transmembrane helix</keyword>
<dbReference type="NCBIfam" id="NF033880">
    <property type="entry name" value="Prli42"/>
    <property type="match status" value="1"/>
</dbReference>
<gene>
    <name evidence="2" type="primary">prli42</name>
    <name evidence="2" type="ORF">ACFSCZ_09970</name>
</gene>
<sequence length="38" mass="4412">MRQGVKTLSNKKLRRFIIYLMVFSMIATTLMAGLSFML</sequence>
<accession>A0ABW4KI85</accession>
<feature type="transmembrane region" description="Helical" evidence="1">
    <location>
        <begin position="16"/>
        <end position="37"/>
    </location>
</feature>
<evidence type="ECO:0000313" key="3">
    <source>
        <dbReference type="Proteomes" id="UP001597301"/>
    </source>
</evidence>
<proteinExistence type="predicted"/>
<comment type="caution">
    <text evidence="2">The sequence shown here is derived from an EMBL/GenBank/DDBJ whole genome shotgun (WGS) entry which is preliminary data.</text>
</comment>
<evidence type="ECO:0000313" key="2">
    <source>
        <dbReference type="EMBL" id="MFD1707056.1"/>
    </source>
</evidence>
<keyword evidence="1" id="KW-0472">Membrane</keyword>